<dbReference type="EMBL" id="AONC01000077">
    <property type="protein sequence ID" value="EXJ13238.1"/>
    <property type="molecule type" value="Genomic_DNA"/>
</dbReference>
<dbReference type="AlphaFoldDB" id="W9V180"/>
<dbReference type="Proteomes" id="UP000019460">
    <property type="component" value="Unassembled WGS sequence"/>
</dbReference>
<organism evidence="1 2">
    <name type="scientific">Imhoffiella purpurea</name>
    <dbReference type="NCBI Taxonomy" id="1249627"/>
    <lineage>
        <taxon>Bacteria</taxon>
        <taxon>Pseudomonadati</taxon>
        <taxon>Pseudomonadota</taxon>
        <taxon>Gammaproteobacteria</taxon>
        <taxon>Chromatiales</taxon>
        <taxon>Chromatiaceae</taxon>
        <taxon>Imhoffiella</taxon>
    </lineage>
</organism>
<keyword evidence="2" id="KW-1185">Reference proteome</keyword>
<protein>
    <submittedName>
        <fullName evidence="1">Uncharacterized protein</fullName>
    </submittedName>
</protein>
<sequence length="126" mass="13853">MRGTELLVTLDSAGVFLDQESNPLESPVEELRRYVEGQDVIATGARHQERTQDTSSHRPPDSLATLIDAVCFLVSRGKPVKTPGEHQQFTNATARLREKNGAEVLLVLDLAGVLPSVDGWRFEAEV</sequence>
<accession>W9V180</accession>
<proteinExistence type="predicted"/>
<gene>
    <name evidence="1" type="ORF">D779_3916</name>
</gene>
<comment type="caution">
    <text evidence="1">The sequence shown here is derived from an EMBL/GenBank/DDBJ whole genome shotgun (WGS) entry which is preliminary data.</text>
</comment>
<evidence type="ECO:0000313" key="2">
    <source>
        <dbReference type="Proteomes" id="UP000019460"/>
    </source>
</evidence>
<dbReference type="STRING" id="1249627.D779_3916"/>
<reference evidence="1 2" key="1">
    <citation type="submission" date="2012-11" db="EMBL/GenBank/DDBJ databases">
        <title>Genome assembly of Thiorhodococcus sp. AK35.</title>
        <authorList>
            <person name="Nupur N."/>
            <person name="Khatri I."/>
            <person name="Subramanian S."/>
            <person name="Pinnaka A."/>
        </authorList>
    </citation>
    <scope>NUCLEOTIDE SEQUENCE [LARGE SCALE GENOMIC DNA]</scope>
    <source>
        <strain evidence="1 2">AK35</strain>
    </source>
</reference>
<name>W9V180_9GAMM</name>
<evidence type="ECO:0000313" key="1">
    <source>
        <dbReference type="EMBL" id="EXJ13238.1"/>
    </source>
</evidence>